<dbReference type="InterPro" id="IPR006311">
    <property type="entry name" value="TAT_signal"/>
</dbReference>
<accession>A0A6M9PSD5</accession>
<dbReference type="Proteomes" id="UP000501090">
    <property type="component" value="Chromosome"/>
</dbReference>
<evidence type="ECO:0000313" key="1">
    <source>
        <dbReference type="EMBL" id="QKM60826.1"/>
    </source>
</evidence>
<dbReference type="AlphaFoldDB" id="A0A6M9PSD5"/>
<evidence type="ECO:0000313" key="2">
    <source>
        <dbReference type="Proteomes" id="UP000501090"/>
    </source>
</evidence>
<dbReference type="Gene3D" id="2.40.360.20">
    <property type="match status" value="1"/>
</dbReference>
<keyword evidence="2" id="KW-1185">Reference proteome</keyword>
<organism evidence="1 2">
    <name type="scientific">Polynucleobacter arcticus</name>
    <dbReference type="NCBI Taxonomy" id="1743165"/>
    <lineage>
        <taxon>Bacteria</taxon>
        <taxon>Pseudomonadati</taxon>
        <taxon>Pseudomonadota</taxon>
        <taxon>Betaproteobacteria</taxon>
        <taxon>Burkholderiales</taxon>
        <taxon>Burkholderiaceae</taxon>
        <taxon>Polynucleobacter</taxon>
    </lineage>
</organism>
<reference evidence="1 2" key="1">
    <citation type="submission" date="2018-04" db="EMBL/GenBank/DDBJ databases">
        <title>Polynucleobacter sp. UK-Long2-W17 genome.</title>
        <authorList>
            <person name="Hahn M.W."/>
        </authorList>
    </citation>
    <scope>NUCLEOTIDE SEQUENCE [LARGE SCALE GENOMIC DNA]</scope>
    <source>
        <strain evidence="1 2">UK-Long2-W17</strain>
    </source>
</reference>
<name>A0A6M9PSD5_9BURK</name>
<protein>
    <submittedName>
        <fullName evidence="1">Uncharacterized protein</fullName>
    </submittedName>
</protein>
<dbReference type="EMBL" id="CP028940">
    <property type="protein sequence ID" value="QKM60826.1"/>
    <property type="molecule type" value="Genomic_DNA"/>
</dbReference>
<dbReference type="KEGG" id="pard:DN92_07160"/>
<gene>
    <name evidence="1" type="ORF">DN92_07160</name>
</gene>
<dbReference type="PROSITE" id="PS51318">
    <property type="entry name" value="TAT"/>
    <property type="match status" value="1"/>
</dbReference>
<sequence length="236" mass="26591">MDSNMNLSRRTFIVSAALAPVACGGLSYERGIPVAQPKPLPTVRPPQIGQEWSYIKKNVFDGKTLDVINERVASVGSTIVIERMTTDGARLPSEIQTSWGMVATDTQWSRLLNFNPSLPLWPEQLSTTWAKQFTTKYSIAGYPESRLSWQEYMSVQGWEKITVPAGEFVALRFQTLINYESDDPNKVDCIRKETVWFAPQIGRWVAREASGSYQLQGQIGAVILEGSYQWQLSSYK</sequence>
<proteinExistence type="predicted"/>